<keyword evidence="2" id="KW-1185">Reference proteome</keyword>
<dbReference type="Proteomes" id="UP000789570">
    <property type="component" value="Unassembled WGS sequence"/>
</dbReference>
<name>A0A9N8WK61_9GLOM</name>
<protein>
    <submittedName>
        <fullName evidence="1">11263_t:CDS:1</fullName>
    </submittedName>
</protein>
<dbReference type="EMBL" id="CAJVPQ010000503">
    <property type="protein sequence ID" value="CAG8487267.1"/>
    <property type="molecule type" value="Genomic_DNA"/>
</dbReference>
<dbReference type="AlphaFoldDB" id="A0A9N8WK61"/>
<organism evidence="1 2">
    <name type="scientific">Funneliformis caledonium</name>
    <dbReference type="NCBI Taxonomy" id="1117310"/>
    <lineage>
        <taxon>Eukaryota</taxon>
        <taxon>Fungi</taxon>
        <taxon>Fungi incertae sedis</taxon>
        <taxon>Mucoromycota</taxon>
        <taxon>Glomeromycotina</taxon>
        <taxon>Glomeromycetes</taxon>
        <taxon>Glomerales</taxon>
        <taxon>Glomeraceae</taxon>
        <taxon>Funneliformis</taxon>
    </lineage>
</organism>
<proteinExistence type="predicted"/>
<evidence type="ECO:0000313" key="2">
    <source>
        <dbReference type="Proteomes" id="UP000789570"/>
    </source>
</evidence>
<evidence type="ECO:0000313" key="1">
    <source>
        <dbReference type="EMBL" id="CAG8487267.1"/>
    </source>
</evidence>
<sequence>MCSIRTVDSRWNELIDRAIREEAENRLNKLCIEYDSTKLSTRGLDIEYDASRTSFIIDIDDDRFTQCIGNILTDNDPRREYAKVTLHYENGTSIAEFNFGTLEYRRVRLNGKYEIEHNMIQKSCDDCELIYEDQEIGHIALENLRAPGPLEWVRISS</sequence>
<accession>A0A9N8WK61</accession>
<reference evidence="1" key="1">
    <citation type="submission" date="2021-06" db="EMBL/GenBank/DDBJ databases">
        <authorList>
            <person name="Kallberg Y."/>
            <person name="Tangrot J."/>
            <person name="Rosling A."/>
        </authorList>
    </citation>
    <scope>NUCLEOTIDE SEQUENCE</scope>
    <source>
        <strain evidence="1">UK204</strain>
    </source>
</reference>
<comment type="caution">
    <text evidence="1">The sequence shown here is derived from an EMBL/GenBank/DDBJ whole genome shotgun (WGS) entry which is preliminary data.</text>
</comment>
<dbReference type="OrthoDB" id="2320138at2759"/>
<gene>
    <name evidence="1" type="ORF">FCALED_LOCUS3020</name>
</gene>